<evidence type="ECO:0000313" key="1">
    <source>
        <dbReference type="EMBL" id="VAX38148.1"/>
    </source>
</evidence>
<reference evidence="1" key="1">
    <citation type="submission" date="2018-06" db="EMBL/GenBank/DDBJ databases">
        <authorList>
            <person name="Zhirakovskaya E."/>
        </authorList>
    </citation>
    <scope>NUCLEOTIDE SEQUENCE</scope>
</reference>
<gene>
    <name evidence="1" type="ORF">MNBD_PLANCTO03-342</name>
</gene>
<protein>
    <submittedName>
        <fullName evidence="1">Uncharacterized protein</fullName>
    </submittedName>
</protein>
<dbReference type="AlphaFoldDB" id="A0A3B1DPZ7"/>
<proteinExistence type="predicted"/>
<dbReference type="EMBL" id="UOGK01000128">
    <property type="protein sequence ID" value="VAX38148.1"/>
    <property type="molecule type" value="Genomic_DNA"/>
</dbReference>
<organism evidence="1">
    <name type="scientific">hydrothermal vent metagenome</name>
    <dbReference type="NCBI Taxonomy" id="652676"/>
    <lineage>
        <taxon>unclassified sequences</taxon>
        <taxon>metagenomes</taxon>
        <taxon>ecological metagenomes</taxon>
    </lineage>
</organism>
<feature type="non-terminal residue" evidence="1">
    <location>
        <position position="1"/>
    </location>
</feature>
<sequence length="90" mass="9493">LAAVLTSCPERSSADPLRDLLRVAAWARLNAEMLSTVEPKLATQTTQPGVHLVTDRACLATPLLETAIRVHLAIPARPAAFGLVAAPLDS</sequence>
<name>A0A3B1DPZ7_9ZZZZ</name>
<accession>A0A3B1DPZ7</accession>